<feature type="transmembrane region" description="Helical" evidence="8">
    <location>
        <begin position="321"/>
        <end position="341"/>
    </location>
</feature>
<evidence type="ECO:0000256" key="2">
    <source>
        <dbReference type="ARBA" id="ARBA00006236"/>
    </source>
</evidence>
<feature type="transmembrane region" description="Helical" evidence="8">
    <location>
        <begin position="267"/>
        <end position="288"/>
    </location>
</feature>
<evidence type="ECO:0000256" key="6">
    <source>
        <dbReference type="ARBA" id="ARBA00022989"/>
    </source>
</evidence>
<evidence type="ECO:0000313" key="10">
    <source>
        <dbReference type="EMBL" id="MFD2824702.1"/>
    </source>
</evidence>
<dbReference type="SUPFAM" id="SSF103473">
    <property type="entry name" value="MFS general substrate transporter"/>
    <property type="match status" value="1"/>
</dbReference>
<dbReference type="RefSeq" id="WP_183489543.1">
    <property type="nucleotide sequence ID" value="NZ_JBHUOV010000015.1"/>
</dbReference>
<reference evidence="11" key="1">
    <citation type="journal article" date="2019" name="Int. J. Syst. Evol. Microbiol.">
        <title>The Global Catalogue of Microorganisms (GCM) 10K type strain sequencing project: providing services to taxonomists for standard genome sequencing and annotation.</title>
        <authorList>
            <consortium name="The Broad Institute Genomics Platform"/>
            <consortium name="The Broad Institute Genome Sequencing Center for Infectious Disease"/>
            <person name="Wu L."/>
            <person name="Ma J."/>
        </authorList>
    </citation>
    <scope>NUCLEOTIDE SEQUENCE [LARGE SCALE GENOMIC DNA]</scope>
    <source>
        <strain evidence="11">KCTC 32141</strain>
    </source>
</reference>
<evidence type="ECO:0000256" key="3">
    <source>
        <dbReference type="ARBA" id="ARBA00022448"/>
    </source>
</evidence>
<accession>A0ABW5WPM8</accession>
<feature type="transmembrane region" description="Helical" evidence="8">
    <location>
        <begin position="150"/>
        <end position="168"/>
    </location>
</feature>
<feature type="transmembrane region" description="Helical" evidence="8">
    <location>
        <begin position="353"/>
        <end position="374"/>
    </location>
</feature>
<comment type="similarity">
    <text evidence="2">Belongs to the major facilitator superfamily. Bcr/CmlA family.</text>
</comment>
<organism evidence="10 11">
    <name type="scientific">Lacinutrix iliipiscaria</name>
    <dbReference type="NCBI Taxonomy" id="1230532"/>
    <lineage>
        <taxon>Bacteria</taxon>
        <taxon>Pseudomonadati</taxon>
        <taxon>Bacteroidota</taxon>
        <taxon>Flavobacteriia</taxon>
        <taxon>Flavobacteriales</taxon>
        <taxon>Flavobacteriaceae</taxon>
        <taxon>Lacinutrix</taxon>
    </lineage>
</organism>
<feature type="transmembrane region" description="Helical" evidence="8">
    <location>
        <begin position="386"/>
        <end position="406"/>
    </location>
</feature>
<dbReference type="InterPro" id="IPR036259">
    <property type="entry name" value="MFS_trans_sf"/>
</dbReference>
<gene>
    <name evidence="10" type="ORF">ACFS5M_13550</name>
</gene>
<evidence type="ECO:0000313" key="11">
    <source>
        <dbReference type="Proteomes" id="UP001597533"/>
    </source>
</evidence>
<evidence type="ECO:0000256" key="5">
    <source>
        <dbReference type="ARBA" id="ARBA00022692"/>
    </source>
</evidence>
<sequence>MYAKHSKQLKYFCGMQNTQTVKLEFILLMASLMSIVALAIDALLPALSSIGISLNNSDSSDSQQLITMIFLGLGIGQLILGPLSDSFGRKPIVYIGFIIFAFASAICVLSTSIEMMIFGRVLQGVGLAAPRTIAIAIIRDLYKGDYMAKIMSFITTFFILVPVVAPVMGKFILNFYDWKAIFYVQLLMAFLVCLWFWKRQPETLKPEYKIKFSKYVFINGLKELLKHKITLGFTLVSGFISGAFIVYLSASQHIFENQYHLKEEFPYIFAGLAAGVGLSTFLNGSFVMRLGMWRLSYLAIIVFSINALVYVLLFWNTTNPPLAILLIFMAIQFFTIGFIFGNIRAIAMEPIGHIAGIGAAITGFIATVMAVPIANYIGSFVDQTALPLFVGFSVFGMLSLFIFISLKHKKV</sequence>
<evidence type="ECO:0000259" key="9">
    <source>
        <dbReference type="PROSITE" id="PS50850"/>
    </source>
</evidence>
<dbReference type="Proteomes" id="UP001597533">
    <property type="component" value="Unassembled WGS sequence"/>
</dbReference>
<keyword evidence="7 8" id="KW-0472">Membrane</keyword>
<keyword evidence="5 8" id="KW-0812">Transmembrane</keyword>
<dbReference type="InterPro" id="IPR005829">
    <property type="entry name" value="Sugar_transporter_CS"/>
</dbReference>
<keyword evidence="4" id="KW-1003">Cell membrane</keyword>
<comment type="caution">
    <text evidence="10">The sequence shown here is derived from an EMBL/GenBank/DDBJ whole genome shotgun (WGS) entry which is preliminary data.</text>
</comment>
<keyword evidence="11" id="KW-1185">Reference proteome</keyword>
<dbReference type="InterPro" id="IPR020846">
    <property type="entry name" value="MFS_dom"/>
</dbReference>
<dbReference type="CDD" id="cd17320">
    <property type="entry name" value="MFS_MdfA_MDR_like"/>
    <property type="match status" value="1"/>
</dbReference>
<keyword evidence="6 8" id="KW-1133">Transmembrane helix</keyword>
<feature type="transmembrane region" description="Helical" evidence="8">
    <location>
        <begin position="229"/>
        <end position="247"/>
    </location>
</feature>
<feature type="domain" description="Major facilitator superfamily (MFS) profile" evidence="9">
    <location>
        <begin position="23"/>
        <end position="411"/>
    </location>
</feature>
<dbReference type="PROSITE" id="PS00216">
    <property type="entry name" value="SUGAR_TRANSPORT_1"/>
    <property type="match status" value="1"/>
</dbReference>
<dbReference type="NCBIfam" id="TIGR00710">
    <property type="entry name" value="efflux_Bcr_CflA"/>
    <property type="match status" value="1"/>
</dbReference>
<proteinExistence type="inferred from homology"/>
<feature type="transmembrane region" description="Helical" evidence="8">
    <location>
        <begin position="92"/>
        <end position="111"/>
    </location>
</feature>
<keyword evidence="3" id="KW-0813">Transport</keyword>
<dbReference type="PANTHER" id="PTHR23502">
    <property type="entry name" value="MAJOR FACILITATOR SUPERFAMILY"/>
    <property type="match status" value="1"/>
</dbReference>
<feature type="transmembrane region" description="Helical" evidence="8">
    <location>
        <begin position="295"/>
        <end position="315"/>
    </location>
</feature>
<dbReference type="Pfam" id="PF07690">
    <property type="entry name" value="MFS_1"/>
    <property type="match status" value="1"/>
</dbReference>
<evidence type="ECO:0000256" key="4">
    <source>
        <dbReference type="ARBA" id="ARBA00022475"/>
    </source>
</evidence>
<dbReference type="PANTHER" id="PTHR23502:SF132">
    <property type="entry name" value="POLYAMINE TRANSPORTER 2-RELATED"/>
    <property type="match status" value="1"/>
</dbReference>
<feature type="transmembrane region" description="Helical" evidence="8">
    <location>
        <begin position="180"/>
        <end position="197"/>
    </location>
</feature>
<dbReference type="EMBL" id="JBHUOV010000015">
    <property type="protein sequence ID" value="MFD2824702.1"/>
    <property type="molecule type" value="Genomic_DNA"/>
</dbReference>
<evidence type="ECO:0000256" key="7">
    <source>
        <dbReference type="ARBA" id="ARBA00023136"/>
    </source>
</evidence>
<name>A0ABW5WPM8_9FLAO</name>
<dbReference type="InterPro" id="IPR004812">
    <property type="entry name" value="Efflux_drug-R_Bcr/CmlA"/>
</dbReference>
<evidence type="ECO:0000256" key="1">
    <source>
        <dbReference type="ARBA" id="ARBA00004651"/>
    </source>
</evidence>
<feature type="transmembrane region" description="Helical" evidence="8">
    <location>
        <begin position="64"/>
        <end position="80"/>
    </location>
</feature>
<dbReference type="Gene3D" id="1.20.1720.10">
    <property type="entry name" value="Multidrug resistance protein D"/>
    <property type="match status" value="1"/>
</dbReference>
<dbReference type="InterPro" id="IPR011701">
    <property type="entry name" value="MFS"/>
</dbReference>
<protein>
    <submittedName>
        <fullName evidence="10">Multidrug effflux MFS transporter</fullName>
    </submittedName>
</protein>
<feature type="transmembrane region" description="Helical" evidence="8">
    <location>
        <begin position="117"/>
        <end position="138"/>
    </location>
</feature>
<dbReference type="PROSITE" id="PS50850">
    <property type="entry name" value="MFS"/>
    <property type="match status" value="1"/>
</dbReference>
<comment type="subcellular location">
    <subcellularLocation>
        <location evidence="1">Cell membrane</location>
        <topology evidence="1">Multi-pass membrane protein</topology>
    </subcellularLocation>
</comment>
<evidence type="ECO:0000256" key="8">
    <source>
        <dbReference type="SAM" id="Phobius"/>
    </source>
</evidence>
<feature type="transmembrane region" description="Helical" evidence="8">
    <location>
        <begin position="21"/>
        <end position="44"/>
    </location>
</feature>